<dbReference type="EMBL" id="KN847481">
    <property type="protein sequence ID" value="KIX01199.1"/>
    <property type="molecule type" value="Genomic_DNA"/>
</dbReference>
<organism evidence="2 3">
    <name type="scientific">Rhinocladiella mackenziei CBS 650.93</name>
    <dbReference type="NCBI Taxonomy" id="1442369"/>
    <lineage>
        <taxon>Eukaryota</taxon>
        <taxon>Fungi</taxon>
        <taxon>Dikarya</taxon>
        <taxon>Ascomycota</taxon>
        <taxon>Pezizomycotina</taxon>
        <taxon>Eurotiomycetes</taxon>
        <taxon>Chaetothyriomycetidae</taxon>
        <taxon>Chaetothyriales</taxon>
        <taxon>Herpotrichiellaceae</taxon>
        <taxon>Rhinocladiella</taxon>
    </lineage>
</organism>
<reference evidence="2 3" key="1">
    <citation type="submission" date="2015-01" db="EMBL/GenBank/DDBJ databases">
        <title>The Genome Sequence of Rhinocladiella mackenzie CBS 650.93.</title>
        <authorList>
            <consortium name="The Broad Institute Genomics Platform"/>
            <person name="Cuomo C."/>
            <person name="de Hoog S."/>
            <person name="Gorbushina A."/>
            <person name="Stielow B."/>
            <person name="Teixiera M."/>
            <person name="Abouelleil A."/>
            <person name="Chapman S.B."/>
            <person name="Priest M."/>
            <person name="Young S.K."/>
            <person name="Wortman J."/>
            <person name="Nusbaum C."/>
            <person name="Birren B."/>
        </authorList>
    </citation>
    <scope>NUCLEOTIDE SEQUENCE [LARGE SCALE GENOMIC DNA]</scope>
    <source>
        <strain evidence="2 3">CBS 650.93</strain>
    </source>
</reference>
<evidence type="ECO:0000313" key="2">
    <source>
        <dbReference type="EMBL" id="KIX01199.1"/>
    </source>
</evidence>
<protein>
    <submittedName>
        <fullName evidence="2">Uncharacterized protein</fullName>
    </submittedName>
</protein>
<accession>A0A0D2I5X5</accession>
<dbReference type="GeneID" id="25296995"/>
<evidence type="ECO:0000313" key="3">
    <source>
        <dbReference type="Proteomes" id="UP000053617"/>
    </source>
</evidence>
<keyword evidence="1" id="KW-0812">Transmembrane</keyword>
<dbReference type="AlphaFoldDB" id="A0A0D2I5X5"/>
<dbReference type="InterPro" id="IPR053157">
    <property type="entry name" value="Sterol_Uptake_Regulator"/>
</dbReference>
<gene>
    <name evidence="2" type="ORF">Z518_08924</name>
</gene>
<proteinExistence type="predicted"/>
<dbReference type="HOGENOM" id="CLU_024934_0_1_1"/>
<dbReference type="VEuPathDB" id="FungiDB:Z518_08924"/>
<keyword evidence="1" id="KW-1133">Transmembrane helix</keyword>
<name>A0A0D2I5X5_9EURO</name>
<dbReference type="OrthoDB" id="4937900at2759"/>
<dbReference type="GO" id="GO:0001228">
    <property type="term" value="F:DNA-binding transcription activator activity, RNA polymerase II-specific"/>
    <property type="evidence" value="ECO:0007669"/>
    <property type="project" value="TreeGrafter"/>
</dbReference>
<dbReference type="PANTHER" id="PTHR47784:SF5">
    <property type="entry name" value="STEROL UPTAKE CONTROL PROTEIN 2"/>
    <property type="match status" value="1"/>
</dbReference>
<dbReference type="STRING" id="1442369.A0A0D2I5X5"/>
<keyword evidence="3" id="KW-1185">Reference proteome</keyword>
<keyword evidence="1" id="KW-0472">Membrane</keyword>
<dbReference type="PANTHER" id="PTHR47784">
    <property type="entry name" value="STEROL UPTAKE CONTROL PROTEIN 2"/>
    <property type="match status" value="1"/>
</dbReference>
<sequence length="354" mass="39080">MAQSGRKKSRNGCTNCKRRHVKVGHRPSMYSAPTNDFEPFYSATNEHPVQIASGVANSAVSFCLVALLLMHGILGLSALHKAHERPAEAVVYIQLCDKHLAKTLEGFRTMLSTDIAPEANGALFACSCVLSISSVARSCLTTSALPSTQQHLTMGQVAELFMLTRGVSDMISLYKEWLKAGPFGPICWALDVPSHEGVQLSQPVQKQFDALYGMLRRCRSPADRMDCEMALQSLEDVYRFLLSVRQGSCSELGILGRWAMTLPIGFIKMVSACSPPALIILSHFAVATLAFRDAWYAENWGRFVLRGIEKALHESGMDRWLDWPVEQAANIMCEPGLSLPCLEPGVSTTRRFRI</sequence>
<dbReference type="Proteomes" id="UP000053617">
    <property type="component" value="Unassembled WGS sequence"/>
</dbReference>
<evidence type="ECO:0000256" key="1">
    <source>
        <dbReference type="SAM" id="Phobius"/>
    </source>
</evidence>
<dbReference type="RefSeq" id="XP_013268335.1">
    <property type="nucleotide sequence ID" value="XM_013412881.1"/>
</dbReference>
<feature type="transmembrane region" description="Helical" evidence="1">
    <location>
        <begin position="59"/>
        <end position="79"/>
    </location>
</feature>